<feature type="compositionally biased region" description="Basic and acidic residues" evidence="1">
    <location>
        <begin position="61"/>
        <end position="80"/>
    </location>
</feature>
<evidence type="ECO:0000313" key="2">
    <source>
        <dbReference type="EMBL" id="BAU57658.1"/>
    </source>
</evidence>
<dbReference type="KEGG" id="hhk:HH1059_09640"/>
<name>A0A110B584_HALHR</name>
<dbReference type="OrthoDB" id="5800955at2"/>
<dbReference type="Proteomes" id="UP000218890">
    <property type="component" value="Chromosome"/>
</dbReference>
<protein>
    <submittedName>
        <fullName evidence="2">Uncharacterized protein</fullName>
    </submittedName>
</protein>
<feature type="region of interest" description="Disordered" evidence="1">
    <location>
        <begin position="55"/>
        <end position="82"/>
    </location>
</feature>
<sequence>MARADAIWKRLRKSRDNPAWEDSSERGETRRWSGDTIEGEIADVELPRRRDYEQEIEAEFEEYKHPGDERGPEGHHHNDDGDYAEEVDVNEWAREQRRKFAGQTSNYLLSFGFPGSGKTTFQSFLVYYLTHIGPFDAHPRINPLGNAQGWDPMVTFNEWIRLWHQGKFPPANPVDERDIRELAFDIQPLQGKRQPPLELSLVEVSGEFMARVIAERDHDPDLVDAVADLFGDDQINLTLVFIIDPDHGDENDVLFQNLVTFLDVHFPGARERMSLAIMISKPEASLQLLQSRYSEYSNHTELRGDLCEDYVRLMAPRTHRILDSWPSLQRVQLMTLHLGELGSQDGEPRVHRIDYTDIEAIFGWLYSQFTGSGLGPSVWQQFLEWLRR</sequence>
<organism evidence="2 3">
    <name type="scientific">Halorhodospira halochloris</name>
    <name type="common">Ectothiorhodospira halochloris</name>
    <dbReference type="NCBI Taxonomy" id="1052"/>
    <lineage>
        <taxon>Bacteria</taxon>
        <taxon>Pseudomonadati</taxon>
        <taxon>Pseudomonadota</taxon>
        <taxon>Gammaproteobacteria</taxon>
        <taxon>Chromatiales</taxon>
        <taxon>Ectothiorhodospiraceae</taxon>
        <taxon>Halorhodospira</taxon>
    </lineage>
</organism>
<keyword evidence="3" id="KW-1185">Reference proteome</keyword>
<accession>A0A110B584</accession>
<feature type="region of interest" description="Disordered" evidence="1">
    <location>
        <begin position="14"/>
        <end position="36"/>
    </location>
</feature>
<proteinExistence type="predicted"/>
<gene>
    <name evidence="2" type="ORF">HH1059_09640</name>
</gene>
<dbReference type="EMBL" id="AP017372">
    <property type="protein sequence ID" value="BAU57658.1"/>
    <property type="molecule type" value="Genomic_DNA"/>
</dbReference>
<dbReference type="RefSeq" id="WP_096408909.1">
    <property type="nucleotide sequence ID" value="NZ_AP017372.2"/>
</dbReference>
<reference evidence="2" key="1">
    <citation type="submission" date="2016-02" db="EMBL/GenBank/DDBJ databases">
        <title>Halorhodospira halochloris DSM-1059 complete genome, version 2.</title>
        <authorList>
            <person name="Tsukatani Y."/>
        </authorList>
    </citation>
    <scope>NUCLEOTIDE SEQUENCE</scope>
    <source>
        <strain evidence="2">DSM 1059</strain>
    </source>
</reference>
<feature type="compositionally biased region" description="Basic and acidic residues" evidence="1">
    <location>
        <begin position="14"/>
        <end position="33"/>
    </location>
</feature>
<evidence type="ECO:0000313" key="3">
    <source>
        <dbReference type="Proteomes" id="UP000218890"/>
    </source>
</evidence>
<evidence type="ECO:0000256" key="1">
    <source>
        <dbReference type="SAM" id="MobiDB-lite"/>
    </source>
</evidence>
<dbReference type="AlphaFoldDB" id="A0A110B584"/>